<evidence type="ECO:0000259" key="9">
    <source>
        <dbReference type="PROSITE" id="PS51123"/>
    </source>
</evidence>
<dbReference type="EMBL" id="SLWX01000009">
    <property type="protein sequence ID" value="TCO75392.1"/>
    <property type="molecule type" value="Genomic_DNA"/>
</dbReference>
<dbReference type="Proteomes" id="UP000294980">
    <property type="component" value="Unassembled WGS sequence"/>
</dbReference>
<dbReference type="Pfam" id="PF13677">
    <property type="entry name" value="MotB_plug"/>
    <property type="match status" value="1"/>
</dbReference>
<dbReference type="OrthoDB" id="9815217at2"/>
<dbReference type="InterPro" id="IPR025713">
    <property type="entry name" value="MotB-like_N_dom"/>
</dbReference>
<gene>
    <name evidence="10" type="ORF">EV688_109116</name>
</gene>
<comment type="similarity">
    <text evidence="2">Belongs to the MotB family.</text>
</comment>
<evidence type="ECO:0000256" key="1">
    <source>
        <dbReference type="ARBA" id="ARBA00004162"/>
    </source>
</evidence>
<dbReference type="RefSeq" id="WP_117318199.1">
    <property type="nucleotide sequence ID" value="NZ_QQSW01000011.1"/>
</dbReference>
<keyword evidence="6 7" id="KW-0472">Membrane</keyword>
<protein>
    <submittedName>
        <fullName evidence="10">Chemotaxis protein MotB</fullName>
    </submittedName>
</protein>
<keyword evidence="5 8" id="KW-1133">Transmembrane helix</keyword>
<keyword evidence="11" id="KW-1185">Reference proteome</keyword>
<accession>A0A4R2KRK2</accession>
<feature type="transmembrane region" description="Helical" evidence="8">
    <location>
        <begin position="16"/>
        <end position="38"/>
    </location>
</feature>
<dbReference type="PANTHER" id="PTHR30329">
    <property type="entry name" value="STATOR ELEMENT OF FLAGELLAR MOTOR COMPLEX"/>
    <property type="match status" value="1"/>
</dbReference>
<reference evidence="10 11" key="1">
    <citation type="submission" date="2019-03" db="EMBL/GenBank/DDBJ databases">
        <title>Genomic Encyclopedia of Type Strains, Phase IV (KMG-IV): sequencing the most valuable type-strain genomes for metagenomic binning, comparative biology and taxonomic classification.</title>
        <authorList>
            <person name="Goeker M."/>
        </authorList>
    </citation>
    <scope>NUCLEOTIDE SEQUENCE [LARGE SCALE GENOMIC DNA]</scope>
    <source>
        <strain evidence="10 11">DSM 23344</strain>
    </source>
</reference>
<dbReference type="SUPFAM" id="SSF103088">
    <property type="entry name" value="OmpA-like"/>
    <property type="match status" value="1"/>
</dbReference>
<evidence type="ECO:0000256" key="5">
    <source>
        <dbReference type="ARBA" id="ARBA00022989"/>
    </source>
</evidence>
<dbReference type="InterPro" id="IPR050330">
    <property type="entry name" value="Bact_OuterMem_StrucFunc"/>
</dbReference>
<dbReference type="PANTHER" id="PTHR30329:SF21">
    <property type="entry name" value="LIPOPROTEIN YIAD-RELATED"/>
    <property type="match status" value="1"/>
</dbReference>
<evidence type="ECO:0000313" key="10">
    <source>
        <dbReference type="EMBL" id="TCO75392.1"/>
    </source>
</evidence>
<dbReference type="InterPro" id="IPR036737">
    <property type="entry name" value="OmpA-like_sf"/>
</dbReference>
<evidence type="ECO:0000256" key="4">
    <source>
        <dbReference type="ARBA" id="ARBA00022692"/>
    </source>
</evidence>
<evidence type="ECO:0000256" key="7">
    <source>
        <dbReference type="PROSITE-ProRule" id="PRU00473"/>
    </source>
</evidence>
<evidence type="ECO:0000256" key="2">
    <source>
        <dbReference type="ARBA" id="ARBA00008914"/>
    </source>
</evidence>
<evidence type="ECO:0000313" key="11">
    <source>
        <dbReference type="Proteomes" id="UP000294980"/>
    </source>
</evidence>
<feature type="domain" description="OmpA-like" evidence="9">
    <location>
        <begin position="162"/>
        <end position="283"/>
    </location>
</feature>
<evidence type="ECO:0000256" key="8">
    <source>
        <dbReference type="SAM" id="Phobius"/>
    </source>
</evidence>
<name>A0A4R2KRK2_9GAMM</name>
<dbReference type="InterPro" id="IPR006665">
    <property type="entry name" value="OmpA-like"/>
</dbReference>
<sequence>MIDFDQGEGDNRGAPAWMATFADLMSLLLAFFVLLLSFSEMDLERYKTIAGSMKMAFGVQQQIKADDTPKGTSVIAMEFSPGRTIPTPIQQIQQVTRDSSRSSLQTGTQEQAQAKMDDEQARALLEQKVATLEQETAADAQRLRALFADEIANENIDIESEGRFITIRIRENGSFPSGSASLTDGFLPVISKLRSAMAEIPGKVAIEGHTDNVPISGGPFPTNWALSAGRALSLTHELLREPNLEDRRMMVVGYADTQPLAGNDTAEGRARNRRVEIVIRQALAESEEYL</sequence>
<evidence type="ECO:0000256" key="6">
    <source>
        <dbReference type="ARBA" id="ARBA00023136"/>
    </source>
</evidence>
<proteinExistence type="inferred from homology"/>
<dbReference type="Gene3D" id="3.30.1330.60">
    <property type="entry name" value="OmpA-like domain"/>
    <property type="match status" value="1"/>
</dbReference>
<dbReference type="GO" id="GO:0005886">
    <property type="term" value="C:plasma membrane"/>
    <property type="evidence" value="ECO:0007669"/>
    <property type="project" value="UniProtKB-SubCell"/>
</dbReference>
<dbReference type="NCBIfam" id="NF006508">
    <property type="entry name" value="PRK08944.1"/>
    <property type="match status" value="1"/>
</dbReference>
<evidence type="ECO:0000256" key="3">
    <source>
        <dbReference type="ARBA" id="ARBA00022475"/>
    </source>
</evidence>
<dbReference type="Pfam" id="PF00691">
    <property type="entry name" value="OmpA"/>
    <property type="match status" value="1"/>
</dbReference>
<keyword evidence="4 8" id="KW-0812">Transmembrane</keyword>
<dbReference type="CDD" id="cd07185">
    <property type="entry name" value="OmpA_C-like"/>
    <property type="match status" value="1"/>
</dbReference>
<dbReference type="PROSITE" id="PS51123">
    <property type="entry name" value="OMPA_2"/>
    <property type="match status" value="1"/>
</dbReference>
<dbReference type="AlphaFoldDB" id="A0A4R2KRK2"/>
<comment type="subcellular location">
    <subcellularLocation>
        <location evidence="1">Cell membrane</location>
        <topology evidence="1">Single-pass membrane protein</topology>
    </subcellularLocation>
</comment>
<keyword evidence="3" id="KW-1003">Cell membrane</keyword>
<comment type="caution">
    <text evidence="10">The sequence shown here is derived from an EMBL/GenBank/DDBJ whole genome shotgun (WGS) entry which is preliminary data.</text>
</comment>
<organism evidence="10 11">
    <name type="scientific">Chromatocurvus halotolerans</name>
    <dbReference type="NCBI Taxonomy" id="1132028"/>
    <lineage>
        <taxon>Bacteria</taxon>
        <taxon>Pseudomonadati</taxon>
        <taxon>Pseudomonadota</taxon>
        <taxon>Gammaproteobacteria</taxon>
        <taxon>Cellvibrionales</taxon>
        <taxon>Halieaceae</taxon>
        <taxon>Chromatocurvus</taxon>
    </lineage>
</organism>